<protein>
    <recommendedName>
        <fullName evidence="1">Helicase-associated domain-containing protein</fullName>
    </recommendedName>
</protein>
<organism evidence="2 3">
    <name type="scientific">Nakamurella alba</name>
    <dbReference type="NCBI Taxonomy" id="2665158"/>
    <lineage>
        <taxon>Bacteria</taxon>
        <taxon>Bacillati</taxon>
        <taxon>Actinomycetota</taxon>
        <taxon>Actinomycetes</taxon>
        <taxon>Nakamurellales</taxon>
        <taxon>Nakamurellaceae</taxon>
        <taxon>Nakamurella</taxon>
    </lineage>
</organism>
<dbReference type="EMBL" id="WLYK01000016">
    <property type="protein sequence ID" value="MTD17146.1"/>
    <property type="molecule type" value="Genomic_DNA"/>
</dbReference>
<evidence type="ECO:0000313" key="2">
    <source>
        <dbReference type="EMBL" id="MTD17146.1"/>
    </source>
</evidence>
<sequence>MVDTRVNGHIPHKHSIGKIRLLLGIDRCMGRGRPFMHDDQRWSAHLADVARFCQERGHFPRSTYLADLSERPLGQWLAHQRRELTAHSLPRPRLEQLDNLLPGWAATIRGAKEAMRWPTDGLS</sequence>
<keyword evidence="3" id="KW-1185">Reference proteome</keyword>
<feature type="domain" description="Helicase-associated" evidence="1">
    <location>
        <begin position="39"/>
        <end position="100"/>
    </location>
</feature>
<dbReference type="Pfam" id="PF03457">
    <property type="entry name" value="HA"/>
    <property type="match status" value="1"/>
</dbReference>
<name>A0A7K1FSM3_9ACTN</name>
<dbReference type="Gene3D" id="6.10.140.530">
    <property type="match status" value="1"/>
</dbReference>
<accession>A0A7K1FSM3</accession>
<dbReference type="InterPro" id="IPR005114">
    <property type="entry name" value="Helicase_assoc"/>
</dbReference>
<gene>
    <name evidence="2" type="ORF">GIS00_24740</name>
</gene>
<comment type="caution">
    <text evidence="2">The sequence shown here is derived from an EMBL/GenBank/DDBJ whole genome shotgun (WGS) entry which is preliminary data.</text>
</comment>
<proteinExistence type="predicted"/>
<evidence type="ECO:0000259" key="1">
    <source>
        <dbReference type="Pfam" id="PF03457"/>
    </source>
</evidence>
<dbReference type="AlphaFoldDB" id="A0A7K1FSM3"/>
<reference evidence="2 3" key="1">
    <citation type="submission" date="2019-11" db="EMBL/GenBank/DDBJ databases">
        <authorList>
            <person name="Jiang L.-Q."/>
        </authorList>
    </citation>
    <scope>NUCLEOTIDE SEQUENCE [LARGE SCALE GENOMIC DNA]</scope>
    <source>
        <strain evidence="2 3">YIM 132087</strain>
    </source>
</reference>
<evidence type="ECO:0000313" key="3">
    <source>
        <dbReference type="Proteomes" id="UP000460221"/>
    </source>
</evidence>
<dbReference type="Proteomes" id="UP000460221">
    <property type="component" value="Unassembled WGS sequence"/>
</dbReference>